<keyword evidence="7" id="KW-1185">Reference proteome</keyword>
<dbReference type="CDD" id="cd00834">
    <property type="entry name" value="KAS_I_II"/>
    <property type="match status" value="1"/>
</dbReference>
<dbReference type="NCBIfam" id="NF006618">
    <property type="entry name" value="PRK09185.1"/>
    <property type="match status" value="1"/>
</dbReference>
<dbReference type="Proteomes" id="UP000001557">
    <property type="component" value="Chromosome"/>
</dbReference>
<dbReference type="EMBL" id="CP000563">
    <property type="protein sequence ID" value="ABN59863.1"/>
    <property type="molecule type" value="Genomic_DNA"/>
</dbReference>
<comment type="pathway">
    <text evidence="1">Lipid metabolism; fatty acid biosynthesis.</text>
</comment>
<gene>
    <name evidence="6" type="ordered locus">Sbal_0330</name>
</gene>
<evidence type="ECO:0000256" key="2">
    <source>
        <dbReference type="ARBA" id="ARBA00008467"/>
    </source>
</evidence>
<dbReference type="PANTHER" id="PTHR11712">
    <property type="entry name" value="POLYKETIDE SYNTHASE-RELATED"/>
    <property type="match status" value="1"/>
</dbReference>
<dbReference type="GO" id="GO:0006633">
    <property type="term" value="P:fatty acid biosynthetic process"/>
    <property type="evidence" value="ECO:0007669"/>
    <property type="project" value="UniProtKB-UniPathway"/>
</dbReference>
<sequence length="406" mass="43035">MVKKRYAMMNRVAITQIGLCTPLGQDPQQVLDRLIAGDTSAMQRSDTLLFEHPTLVAPVTAALPAIPAKLIQFDCRNNQLLLCAAQQITATIEQAKRDLGHARIGVVLGTSTSGISKGEAALSYRNQHGHFPADYHYFQQELGSTSDFLRQYFELDGPCYTISTACSSSAKVFASAKRLLSANLCDMVIVGGVDSLCQLTVNGFNALESVSKGHCNPFSINRDGINIGEGAALFVLTAGESDVMLAGIGESSDAHHISAPHPEGAGAITAMQAALQDANIAAQDIGYINLHGTATPKNDAMESRAVVEVFGANTPPCSSTKPLVGHTLGAAGAIEAAFCYLLLSTHNHDQALPPHQWDGQIDPQDPSIALVERHQVAAKGTLNYVMSNSFAFGGSNASLIFCRNEA</sequence>
<dbReference type="Pfam" id="PF02801">
    <property type="entry name" value="Ketoacyl-synt_C"/>
    <property type="match status" value="1"/>
</dbReference>
<dbReference type="Gene3D" id="3.40.47.10">
    <property type="match status" value="2"/>
</dbReference>
<dbReference type="GO" id="GO:0004315">
    <property type="term" value="F:3-oxoacyl-[acyl-carrier-protein] synthase activity"/>
    <property type="evidence" value="ECO:0007669"/>
    <property type="project" value="InterPro"/>
</dbReference>
<dbReference type="PANTHER" id="PTHR11712:SF320">
    <property type="entry name" value="BETA-KETOACYL SYNTHASE"/>
    <property type="match status" value="1"/>
</dbReference>
<evidence type="ECO:0000256" key="3">
    <source>
        <dbReference type="ARBA" id="ARBA00022679"/>
    </source>
</evidence>
<dbReference type="SMART" id="SM00825">
    <property type="entry name" value="PKS_KS"/>
    <property type="match status" value="1"/>
</dbReference>
<dbReference type="InterPro" id="IPR000794">
    <property type="entry name" value="Beta-ketoacyl_synthase"/>
</dbReference>
<dbReference type="AlphaFoldDB" id="A3CZF0"/>
<dbReference type="Pfam" id="PF00109">
    <property type="entry name" value="ketoacyl-synt"/>
    <property type="match status" value="1"/>
</dbReference>
<dbReference type="PROSITE" id="PS00606">
    <property type="entry name" value="KS3_1"/>
    <property type="match status" value="1"/>
</dbReference>
<dbReference type="InterPro" id="IPR014031">
    <property type="entry name" value="Ketoacyl_synth_C"/>
</dbReference>
<dbReference type="InterPro" id="IPR020841">
    <property type="entry name" value="PKS_Beta-ketoAc_synthase_dom"/>
</dbReference>
<protein>
    <submittedName>
        <fullName evidence="6">Beta-ketoacyl synthase</fullName>
    </submittedName>
</protein>
<dbReference type="HOGENOM" id="CLU_000022_69_0_6"/>
<dbReference type="GO" id="GO:0005829">
    <property type="term" value="C:cytosol"/>
    <property type="evidence" value="ECO:0007669"/>
    <property type="project" value="TreeGrafter"/>
</dbReference>
<comment type="similarity">
    <text evidence="2 4">Belongs to the thiolase-like superfamily. Beta-ketoacyl-ACP synthases family.</text>
</comment>
<evidence type="ECO:0000259" key="5">
    <source>
        <dbReference type="PROSITE" id="PS52004"/>
    </source>
</evidence>
<dbReference type="InterPro" id="IPR014030">
    <property type="entry name" value="Ketoacyl_synth_N"/>
</dbReference>
<evidence type="ECO:0000313" key="7">
    <source>
        <dbReference type="Proteomes" id="UP000001557"/>
    </source>
</evidence>
<reference evidence="6 7" key="1">
    <citation type="submission" date="2007-02" db="EMBL/GenBank/DDBJ databases">
        <title>Complete sequence of chromosome of Shewanella baltica OS155.</title>
        <authorList>
            <consortium name="US DOE Joint Genome Institute"/>
            <person name="Copeland A."/>
            <person name="Lucas S."/>
            <person name="Lapidus A."/>
            <person name="Barry K."/>
            <person name="Detter J.C."/>
            <person name="Glavina del Rio T."/>
            <person name="Hammon N."/>
            <person name="Israni S."/>
            <person name="Dalin E."/>
            <person name="Tice H."/>
            <person name="Pitluck S."/>
            <person name="Sims D.R."/>
            <person name="Brettin T."/>
            <person name="Bruce D."/>
            <person name="Han C."/>
            <person name="Tapia R."/>
            <person name="Brainard J."/>
            <person name="Schmutz J."/>
            <person name="Larimer F."/>
            <person name="Land M."/>
            <person name="Hauser L."/>
            <person name="Kyrpides N."/>
            <person name="Mikhailova N."/>
            <person name="Brettar I."/>
            <person name="Klappenbach J."/>
            <person name="Konstantinidis K."/>
            <person name="Rodrigues J."/>
            <person name="Tiedje J."/>
            <person name="Richardson P."/>
        </authorList>
    </citation>
    <scope>NUCLEOTIDE SEQUENCE [LARGE SCALE GENOMIC DNA]</scope>
    <source>
        <strain evidence="7">OS155 / ATCC BAA-1091</strain>
    </source>
</reference>
<dbReference type="InterPro" id="IPR018201">
    <property type="entry name" value="Ketoacyl_synth_AS"/>
</dbReference>
<dbReference type="PROSITE" id="PS52004">
    <property type="entry name" value="KS3_2"/>
    <property type="match status" value="1"/>
</dbReference>
<dbReference type="UniPathway" id="UPA00094"/>
<keyword evidence="3 4" id="KW-0808">Transferase</keyword>
<name>A3CZF0_SHEB5</name>
<dbReference type="InterPro" id="IPR016039">
    <property type="entry name" value="Thiolase-like"/>
</dbReference>
<dbReference type="STRING" id="325240.Sbal_0330"/>
<evidence type="ECO:0000256" key="1">
    <source>
        <dbReference type="ARBA" id="ARBA00005194"/>
    </source>
</evidence>
<evidence type="ECO:0000256" key="4">
    <source>
        <dbReference type="RuleBase" id="RU003694"/>
    </source>
</evidence>
<proteinExistence type="inferred from homology"/>
<accession>A3CZF0</accession>
<dbReference type="SUPFAM" id="SSF53901">
    <property type="entry name" value="Thiolase-like"/>
    <property type="match status" value="1"/>
</dbReference>
<organism evidence="6 7">
    <name type="scientific">Shewanella baltica (strain OS155 / ATCC BAA-1091)</name>
    <dbReference type="NCBI Taxonomy" id="325240"/>
    <lineage>
        <taxon>Bacteria</taxon>
        <taxon>Pseudomonadati</taxon>
        <taxon>Pseudomonadota</taxon>
        <taxon>Gammaproteobacteria</taxon>
        <taxon>Alteromonadales</taxon>
        <taxon>Shewanellaceae</taxon>
        <taxon>Shewanella</taxon>
    </lineage>
</organism>
<dbReference type="KEGG" id="sbl:Sbal_0330"/>
<evidence type="ECO:0000313" key="6">
    <source>
        <dbReference type="EMBL" id="ABN59863.1"/>
    </source>
</evidence>
<feature type="domain" description="Ketosynthase family 3 (KS3)" evidence="5">
    <location>
        <begin position="9"/>
        <end position="403"/>
    </location>
</feature>